<keyword evidence="2" id="KW-0694">RNA-binding</keyword>
<dbReference type="SUPFAM" id="SSF54928">
    <property type="entry name" value="RNA-binding domain, RBD"/>
    <property type="match status" value="1"/>
</dbReference>
<feature type="compositionally biased region" description="Basic residues" evidence="3">
    <location>
        <begin position="152"/>
        <end position="170"/>
    </location>
</feature>
<dbReference type="GeneID" id="575368"/>
<evidence type="ECO:0000256" key="3">
    <source>
        <dbReference type="SAM" id="MobiDB-lite"/>
    </source>
</evidence>
<accession>A0A7M7LVY7</accession>
<feature type="domain" description="RRM" evidence="4">
    <location>
        <begin position="3"/>
        <end position="77"/>
    </location>
</feature>
<dbReference type="PANTHER" id="PTHR48038">
    <property type="entry name" value="RIBONUCLEOPROTEIN RB97D"/>
    <property type="match status" value="1"/>
</dbReference>
<dbReference type="EnsemblMetazoa" id="XM_011671096">
    <property type="protein sequence ID" value="XP_011669398"/>
    <property type="gene ID" value="LOC575368"/>
</dbReference>
<dbReference type="SUPFAM" id="SSF57756">
    <property type="entry name" value="Retrovirus zinc finger-like domains"/>
    <property type="match status" value="1"/>
</dbReference>
<evidence type="ECO:0000256" key="2">
    <source>
        <dbReference type="PROSITE-ProRule" id="PRU00176"/>
    </source>
</evidence>
<organism evidence="6 7">
    <name type="scientific">Strongylocentrotus purpuratus</name>
    <name type="common">Purple sea urchin</name>
    <dbReference type="NCBI Taxonomy" id="7668"/>
    <lineage>
        <taxon>Eukaryota</taxon>
        <taxon>Metazoa</taxon>
        <taxon>Echinodermata</taxon>
        <taxon>Eleutherozoa</taxon>
        <taxon>Echinozoa</taxon>
        <taxon>Echinoidea</taxon>
        <taxon>Euechinoidea</taxon>
        <taxon>Echinacea</taxon>
        <taxon>Camarodonta</taxon>
        <taxon>Echinidea</taxon>
        <taxon>Strongylocentrotidae</taxon>
        <taxon>Strongylocentrotus</taxon>
    </lineage>
</organism>
<dbReference type="InterPro" id="IPR000504">
    <property type="entry name" value="RRM_dom"/>
</dbReference>
<feature type="domain" description="CCHC-type" evidence="5">
    <location>
        <begin position="87"/>
        <end position="102"/>
    </location>
</feature>
<keyword evidence="1" id="KW-0863">Zinc-finger</keyword>
<keyword evidence="1" id="KW-0479">Metal-binding</keyword>
<evidence type="ECO:0000259" key="5">
    <source>
        <dbReference type="PROSITE" id="PS50158"/>
    </source>
</evidence>
<evidence type="ECO:0000313" key="7">
    <source>
        <dbReference type="Proteomes" id="UP000007110"/>
    </source>
</evidence>
<name>A0A7M7LVY7_STRPU</name>
<proteinExistence type="predicted"/>
<feature type="region of interest" description="Disordered" evidence="3">
    <location>
        <begin position="99"/>
        <end position="199"/>
    </location>
</feature>
<reference evidence="6" key="2">
    <citation type="submission" date="2021-01" db="UniProtKB">
        <authorList>
            <consortium name="EnsemblMetazoa"/>
        </authorList>
    </citation>
    <scope>IDENTIFICATION</scope>
</reference>
<keyword evidence="7" id="KW-1185">Reference proteome</keyword>
<dbReference type="Gene3D" id="4.10.60.10">
    <property type="entry name" value="Zinc finger, CCHC-type"/>
    <property type="match status" value="1"/>
</dbReference>
<dbReference type="Pfam" id="PF00098">
    <property type="entry name" value="zf-CCHC"/>
    <property type="match status" value="1"/>
</dbReference>
<dbReference type="InterPro" id="IPR001878">
    <property type="entry name" value="Znf_CCHC"/>
</dbReference>
<dbReference type="SMART" id="SM00360">
    <property type="entry name" value="RRM"/>
    <property type="match status" value="1"/>
</dbReference>
<dbReference type="GO" id="GO:0008270">
    <property type="term" value="F:zinc ion binding"/>
    <property type="evidence" value="ECO:0007669"/>
    <property type="project" value="UniProtKB-KW"/>
</dbReference>
<dbReference type="FunFam" id="3.30.70.330:FF:001296">
    <property type="entry name" value="Alternative splicing factor"/>
    <property type="match status" value="1"/>
</dbReference>
<dbReference type="GO" id="GO:0003723">
    <property type="term" value="F:RNA binding"/>
    <property type="evidence" value="ECO:0007669"/>
    <property type="project" value="UniProtKB-UniRule"/>
</dbReference>
<sequence>MTAQLFIGRLSKNTRQRDVEDMFDYYGKMSRCELKFGSGMAYAFVDYVDKRDAEDAIKHENGKELNGQSIVVEWARGPKRGFEDDECYRCGRRGHFARDCRDGGGDYGGGRRRGGGGGFGRGGGGGRSFGYSRRRSRSRSRDRDRSRSRSPDRRRRSPSRSRSRSPRKYSRSPLSPRSPRRSNGQDRTHSRTPDRGRSP</sequence>
<evidence type="ECO:0000259" key="4">
    <source>
        <dbReference type="PROSITE" id="PS50102"/>
    </source>
</evidence>
<dbReference type="AlphaFoldDB" id="A0A7M7LVY7"/>
<dbReference type="Proteomes" id="UP000007110">
    <property type="component" value="Unassembled WGS sequence"/>
</dbReference>
<protein>
    <submittedName>
        <fullName evidence="6">Uncharacterized protein</fullName>
    </submittedName>
</protein>
<dbReference type="InterPro" id="IPR012677">
    <property type="entry name" value="Nucleotide-bd_a/b_plait_sf"/>
</dbReference>
<dbReference type="InterPro" id="IPR036875">
    <property type="entry name" value="Znf_CCHC_sf"/>
</dbReference>
<evidence type="ECO:0000313" key="6">
    <source>
        <dbReference type="EnsemblMetazoa" id="XP_011669398"/>
    </source>
</evidence>
<dbReference type="SMART" id="SM00343">
    <property type="entry name" value="ZnF_C2HC"/>
    <property type="match status" value="1"/>
</dbReference>
<feature type="compositionally biased region" description="Basic and acidic residues" evidence="3">
    <location>
        <begin position="183"/>
        <end position="199"/>
    </location>
</feature>
<feature type="compositionally biased region" description="Gly residues" evidence="3">
    <location>
        <begin position="115"/>
        <end position="128"/>
    </location>
</feature>
<dbReference type="InterPro" id="IPR035979">
    <property type="entry name" value="RBD_domain_sf"/>
</dbReference>
<dbReference type="PROSITE" id="PS50102">
    <property type="entry name" value="RRM"/>
    <property type="match status" value="1"/>
</dbReference>
<dbReference type="PANTHER" id="PTHR48038:SF1">
    <property type="entry name" value="RIBONUCLEOPROTEIN RB97D"/>
    <property type="match status" value="1"/>
</dbReference>
<keyword evidence="1" id="KW-0862">Zinc</keyword>
<dbReference type="Pfam" id="PF00076">
    <property type="entry name" value="RRM_1"/>
    <property type="match status" value="1"/>
</dbReference>
<reference evidence="7" key="1">
    <citation type="submission" date="2015-02" db="EMBL/GenBank/DDBJ databases">
        <title>Genome sequencing for Strongylocentrotus purpuratus.</title>
        <authorList>
            <person name="Murali S."/>
            <person name="Liu Y."/>
            <person name="Vee V."/>
            <person name="English A."/>
            <person name="Wang M."/>
            <person name="Skinner E."/>
            <person name="Han Y."/>
            <person name="Muzny D.M."/>
            <person name="Worley K.C."/>
            <person name="Gibbs R.A."/>
        </authorList>
    </citation>
    <scope>NUCLEOTIDE SEQUENCE</scope>
</reference>
<dbReference type="Gene3D" id="3.30.70.330">
    <property type="match status" value="1"/>
</dbReference>
<evidence type="ECO:0000256" key="1">
    <source>
        <dbReference type="PROSITE-ProRule" id="PRU00047"/>
    </source>
</evidence>
<dbReference type="PROSITE" id="PS50158">
    <property type="entry name" value="ZF_CCHC"/>
    <property type="match status" value="1"/>
</dbReference>
<dbReference type="RefSeq" id="XP_011669398.2">
    <property type="nucleotide sequence ID" value="XM_011671096.2"/>
</dbReference>
<feature type="compositionally biased region" description="Basic and acidic residues" evidence="3">
    <location>
        <begin position="139"/>
        <end position="151"/>
    </location>
</feature>